<evidence type="ECO:0000256" key="2">
    <source>
        <dbReference type="SAM" id="SignalP"/>
    </source>
</evidence>
<protein>
    <submittedName>
        <fullName evidence="3">Uncharacterized protein</fullName>
    </submittedName>
</protein>
<accession>A0ABR1TVB3</accession>
<feature type="compositionally biased region" description="Low complexity" evidence="1">
    <location>
        <begin position="43"/>
        <end position="66"/>
    </location>
</feature>
<organism evidence="3 4">
    <name type="scientific">Apiospora phragmitis</name>
    <dbReference type="NCBI Taxonomy" id="2905665"/>
    <lineage>
        <taxon>Eukaryota</taxon>
        <taxon>Fungi</taxon>
        <taxon>Dikarya</taxon>
        <taxon>Ascomycota</taxon>
        <taxon>Pezizomycotina</taxon>
        <taxon>Sordariomycetes</taxon>
        <taxon>Xylariomycetidae</taxon>
        <taxon>Amphisphaeriales</taxon>
        <taxon>Apiosporaceae</taxon>
        <taxon>Apiospora</taxon>
    </lineage>
</organism>
<dbReference type="RefSeq" id="XP_066712830.1">
    <property type="nucleotide sequence ID" value="XM_066863720.1"/>
</dbReference>
<dbReference type="Proteomes" id="UP001480595">
    <property type="component" value="Unassembled WGS sequence"/>
</dbReference>
<feature type="chain" id="PRO_5045948338" evidence="2">
    <location>
        <begin position="28"/>
        <end position="131"/>
    </location>
</feature>
<dbReference type="EMBL" id="JAQQWL010000011">
    <property type="protein sequence ID" value="KAK8050581.1"/>
    <property type="molecule type" value="Genomic_DNA"/>
</dbReference>
<comment type="caution">
    <text evidence="3">The sequence shown here is derived from an EMBL/GenBank/DDBJ whole genome shotgun (WGS) entry which is preliminary data.</text>
</comment>
<gene>
    <name evidence="3" type="ORF">PG994_012311</name>
</gene>
<name>A0ABR1TVB3_9PEZI</name>
<reference evidence="3 4" key="1">
    <citation type="submission" date="2023-01" db="EMBL/GenBank/DDBJ databases">
        <title>Analysis of 21 Apiospora genomes using comparative genomics revels a genus with tremendous synthesis potential of carbohydrate active enzymes and secondary metabolites.</title>
        <authorList>
            <person name="Sorensen T."/>
        </authorList>
    </citation>
    <scope>NUCLEOTIDE SEQUENCE [LARGE SCALE GENOMIC DNA]</scope>
    <source>
        <strain evidence="3 4">CBS 135458</strain>
    </source>
</reference>
<feature type="region of interest" description="Disordered" evidence="1">
    <location>
        <begin position="26"/>
        <end position="131"/>
    </location>
</feature>
<keyword evidence="4" id="KW-1185">Reference proteome</keyword>
<feature type="signal peptide" evidence="2">
    <location>
        <begin position="1"/>
        <end position="27"/>
    </location>
</feature>
<proteinExistence type="predicted"/>
<feature type="compositionally biased region" description="Low complexity" evidence="1">
    <location>
        <begin position="88"/>
        <end position="98"/>
    </location>
</feature>
<evidence type="ECO:0000256" key="1">
    <source>
        <dbReference type="SAM" id="MobiDB-lite"/>
    </source>
</evidence>
<keyword evidence="2" id="KW-0732">Signal</keyword>
<evidence type="ECO:0000313" key="3">
    <source>
        <dbReference type="EMBL" id="KAK8050581.1"/>
    </source>
</evidence>
<sequence length="131" mass="13692">MSYIGGAFTYITGLLASPFIALPSAAAEPKQPAEEGTSYFPKTASSSRRSSISSTSTLTSTVSNDSAEALQRPALIRSYTGTNPLPLPGLRLPRAQGGPRHRHAAGPHAPKALSPRLPASRRHCGATTPQD</sequence>
<dbReference type="GeneID" id="92096783"/>
<evidence type="ECO:0000313" key="4">
    <source>
        <dbReference type="Proteomes" id="UP001480595"/>
    </source>
</evidence>